<feature type="domain" description="DUF305" evidence="3">
    <location>
        <begin position="64"/>
        <end position="128"/>
    </location>
</feature>
<dbReference type="PANTHER" id="PTHR36933">
    <property type="entry name" value="SLL0788 PROTEIN"/>
    <property type="match status" value="1"/>
</dbReference>
<reference evidence="4" key="1">
    <citation type="journal article" date="2014" name="Int. J. Syst. Evol. Microbiol.">
        <title>Complete genome sequence of Corynebacterium casei LMG S-19264T (=DSM 44701T), isolated from a smear-ripened cheese.</title>
        <authorList>
            <consortium name="US DOE Joint Genome Institute (JGI-PGF)"/>
            <person name="Walter F."/>
            <person name="Albersmeier A."/>
            <person name="Kalinowski J."/>
            <person name="Ruckert C."/>
        </authorList>
    </citation>
    <scope>NUCLEOTIDE SEQUENCE</scope>
    <source>
        <strain evidence="4">NBRC 112290</strain>
    </source>
</reference>
<name>A0AA37XFQ6_9MICO</name>
<sequence length="145" mass="15258">MTSTTRTTRTTRRIAAAALLGSLTLTACSGDGDPGGMEGMDHGDDRSSTATPTEDRAGDHNDADVMFAQMMIPHHEQAVEMSDIVLADPSVMPEVSDLAQQIKDAQAPEIETMSAWLADWGPSPPTAGWTTAAWITAGWAPTAAC</sequence>
<dbReference type="InterPro" id="IPR012347">
    <property type="entry name" value="Ferritin-like"/>
</dbReference>
<evidence type="ECO:0000313" key="5">
    <source>
        <dbReference type="Proteomes" id="UP001157161"/>
    </source>
</evidence>
<reference evidence="4" key="2">
    <citation type="submission" date="2023-02" db="EMBL/GenBank/DDBJ databases">
        <authorList>
            <person name="Sun Q."/>
            <person name="Mori K."/>
        </authorList>
    </citation>
    <scope>NUCLEOTIDE SEQUENCE</scope>
    <source>
        <strain evidence="4">NBRC 112290</strain>
    </source>
</reference>
<feature type="chain" id="PRO_5041346921" description="DUF305 domain-containing protein" evidence="2">
    <location>
        <begin position="30"/>
        <end position="145"/>
    </location>
</feature>
<feature type="signal peptide" evidence="2">
    <location>
        <begin position="1"/>
        <end position="29"/>
    </location>
</feature>
<dbReference type="EMBL" id="BSUM01000001">
    <property type="protein sequence ID" value="GMA32341.1"/>
    <property type="molecule type" value="Genomic_DNA"/>
</dbReference>
<feature type="region of interest" description="Disordered" evidence="1">
    <location>
        <begin position="29"/>
        <end position="61"/>
    </location>
</feature>
<proteinExistence type="predicted"/>
<keyword evidence="5" id="KW-1185">Reference proteome</keyword>
<evidence type="ECO:0000256" key="2">
    <source>
        <dbReference type="SAM" id="SignalP"/>
    </source>
</evidence>
<evidence type="ECO:0000256" key="1">
    <source>
        <dbReference type="SAM" id="MobiDB-lite"/>
    </source>
</evidence>
<dbReference type="AlphaFoldDB" id="A0AA37XFQ6"/>
<feature type="compositionally biased region" description="Basic and acidic residues" evidence="1">
    <location>
        <begin position="39"/>
        <end position="61"/>
    </location>
</feature>
<dbReference type="InterPro" id="IPR005183">
    <property type="entry name" value="DUF305_CopM-like"/>
</dbReference>
<dbReference type="Pfam" id="PF03713">
    <property type="entry name" value="DUF305"/>
    <property type="match status" value="1"/>
</dbReference>
<dbReference type="Gene3D" id="1.20.1260.10">
    <property type="match status" value="1"/>
</dbReference>
<evidence type="ECO:0000313" key="4">
    <source>
        <dbReference type="EMBL" id="GMA32341.1"/>
    </source>
</evidence>
<accession>A0AA37XFQ6</accession>
<organism evidence="4 5">
    <name type="scientific">Litorihabitans aurantiacus</name>
    <dbReference type="NCBI Taxonomy" id="1930061"/>
    <lineage>
        <taxon>Bacteria</taxon>
        <taxon>Bacillati</taxon>
        <taxon>Actinomycetota</taxon>
        <taxon>Actinomycetes</taxon>
        <taxon>Micrococcales</taxon>
        <taxon>Beutenbergiaceae</taxon>
        <taxon>Litorihabitans</taxon>
    </lineage>
</organism>
<keyword evidence="2" id="KW-0732">Signal</keyword>
<comment type="caution">
    <text evidence="4">The sequence shown here is derived from an EMBL/GenBank/DDBJ whole genome shotgun (WGS) entry which is preliminary data.</text>
</comment>
<gene>
    <name evidence="4" type="ORF">GCM10025875_23330</name>
</gene>
<protein>
    <recommendedName>
        <fullName evidence="3">DUF305 domain-containing protein</fullName>
    </recommendedName>
</protein>
<evidence type="ECO:0000259" key="3">
    <source>
        <dbReference type="Pfam" id="PF03713"/>
    </source>
</evidence>
<dbReference type="Proteomes" id="UP001157161">
    <property type="component" value="Unassembled WGS sequence"/>
</dbReference>
<dbReference type="PROSITE" id="PS51257">
    <property type="entry name" value="PROKAR_LIPOPROTEIN"/>
    <property type="match status" value="1"/>
</dbReference>
<dbReference type="PANTHER" id="PTHR36933:SF1">
    <property type="entry name" value="SLL0788 PROTEIN"/>
    <property type="match status" value="1"/>
</dbReference>